<dbReference type="AlphaFoldDB" id="K2IWC0"/>
<dbReference type="EMBL" id="AMRL01000014">
    <property type="protein sequence ID" value="EKE74766.1"/>
    <property type="molecule type" value="Genomic_DNA"/>
</dbReference>
<sequence length="115" mass="12724">MESPANGYIGDATREAEMQFLVIAYDGTDDLALARRLAVREKHLEGWYKLVADGHGITGGAILDEEGKMIGSSALLEFPDRAAFDNWLKNDPYVTGDVWRDITVHPFRVAPTTKS</sequence>
<feature type="domain" description="YCII-related" evidence="2">
    <location>
        <begin position="18"/>
        <end position="108"/>
    </location>
</feature>
<comment type="caution">
    <text evidence="3">The sequence shown here is derived from an EMBL/GenBank/DDBJ whole genome shotgun (WGS) entry which is preliminary data.</text>
</comment>
<dbReference type="eggNOG" id="COG2350">
    <property type="taxonomic scope" value="Bacteria"/>
</dbReference>
<protein>
    <recommendedName>
        <fullName evidence="2">YCII-related domain-containing protein</fullName>
    </recommendedName>
</protein>
<evidence type="ECO:0000313" key="4">
    <source>
        <dbReference type="Proteomes" id="UP000006746"/>
    </source>
</evidence>
<dbReference type="PANTHER" id="PTHR33606">
    <property type="entry name" value="PROTEIN YCII"/>
    <property type="match status" value="1"/>
</dbReference>
<organism evidence="3 4">
    <name type="scientific">Oceanibaculum indicum P24</name>
    <dbReference type="NCBI Taxonomy" id="1207063"/>
    <lineage>
        <taxon>Bacteria</taxon>
        <taxon>Pseudomonadati</taxon>
        <taxon>Pseudomonadota</taxon>
        <taxon>Alphaproteobacteria</taxon>
        <taxon>Rhodospirillales</taxon>
        <taxon>Oceanibaculaceae</taxon>
        <taxon>Oceanibaculum</taxon>
    </lineage>
</organism>
<dbReference type="STRING" id="1207063.P24_11472"/>
<evidence type="ECO:0000256" key="1">
    <source>
        <dbReference type="ARBA" id="ARBA00007689"/>
    </source>
</evidence>
<evidence type="ECO:0000259" key="2">
    <source>
        <dbReference type="Pfam" id="PF03795"/>
    </source>
</evidence>
<gene>
    <name evidence="3" type="ORF">P24_11472</name>
</gene>
<name>K2IWC0_9PROT</name>
<dbReference type="InterPro" id="IPR051807">
    <property type="entry name" value="Sec-metab_biosynth-assoc"/>
</dbReference>
<keyword evidence="4" id="KW-1185">Reference proteome</keyword>
<dbReference type="InterPro" id="IPR005545">
    <property type="entry name" value="YCII"/>
</dbReference>
<dbReference type="Proteomes" id="UP000006746">
    <property type="component" value="Unassembled WGS sequence"/>
</dbReference>
<reference evidence="3 4" key="1">
    <citation type="journal article" date="2012" name="J. Bacteriol.">
        <title>Genome Sequence of Oceanibaculum indicum Type Strain P24.</title>
        <authorList>
            <person name="Lai Q."/>
            <person name="Shao Z."/>
        </authorList>
    </citation>
    <scope>NUCLEOTIDE SEQUENCE [LARGE SCALE GENOMIC DNA]</scope>
    <source>
        <strain evidence="3 4">P24</strain>
    </source>
</reference>
<evidence type="ECO:0000313" key="3">
    <source>
        <dbReference type="EMBL" id="EKE74766.1"/>
    </source>
</evidence>
<comment type="similarity">
    <text evidence="1">Belongs to the YciI family.</text>
</comment>
<dbReference type="PANTHER" id="PTHR33606:SF3">
    <property type="entry name" value="PROTEIN YCII"/>
    <property type="match status" value="1"/>
</dbReference>
<accession>K2IWC0</accession>
<proteinExistence type="inferred from homology"/>
<dbReference type="SUPFAM" id="SSF54909">
    <property type="entry name" value="Dimeric alpha+beta barrel"/>
    <property type="match status" value="1"/>
</dbReference>
<dbReference type="Gene3D" id="3.30.70.1060">
    <property type="entry name" value="Dimeric alpha+beta barrel"/>
    <property type="match status" value="1"/>
</dbReference>
<dbReference type="Pfam" id="PF03795">
    <property type="entry name" value="YCII"/>
    <property type="match status" value="1"/>
</dbReference>
<dbReference type="InterPro" id="IPR011008">
    <property type="entry name" value="Dimeric_a/b-barrel"/>
</dbReference>